<comment type="caution">
    <text evidence="2">The sequence shown here is derived from an EMBL/GenBank/DDBJ whole genome shotgun (WGS) entry which is preliminary data.</text>
</comment>
<evidence type="ECO:0000313" key="3">
    <source>
        <dbReference type="Proteomes" id="UP000187209"/>
    </source>
</evidence>
<feature type="coiled-coil region" evidence="1">
    <location>
        <begin position="210"/>
        <end position="283"/>
    </location>
</feature>
<organism evidence="2 3">
    <name type="scientific">Stentor coeruleus</name>
    <dbReference type="NCBI Taxonomy" id="5963"/>
    <lineage>
        <taxon>Eukaryota</taxon>
        <taxon>Sar</taxon>
        <taxon>Alveolata</taxon>
        <taxon>Ciliophora</taxon>
        <taxon>Postciliodesmatophora</taxon>
        <taxon>Heterotrichea</taxon>
        <taxon>Heterotrichida</taxon>
        <taxon>Stentoridae</taxon>
        <taxon>Stentor</taxon>
    </lineage>
</organism>
<dbReference type="EMBL" id="MPUH01001075">
    <property type="protein sequence ID" value="OMJ70570.1"/>
    <property type="molecule type" value="Genomic_DNA"/>
</dbReference>
<reference evidence="2 3" key="1">
    <citation type="submission" date="2016-11" db="EMBL/GenBank/DDBJ databases">
        <title>The macronuclear genome of Stentor coeruleus: a giant cell with tiny introns.</title>
        <authorList>
            <person name="Slabodnick M."/>
            <person name="Ruby J.G."/>
            <person name="Reiff S.B."/>
            <person name="Swart E.C."/>
            <person name="Gosai S."/>
            <person name="Prabakaran S."/>
            <person name="Witkowska E."/>
            <person name="Larue G.E."/>
            <person name="Fisher S."/>
            <person name="Freeman R.M."/>
            <person name="Gunawardena J."/>
            <person name="Chu W."/>
            <person name="Stover N.A."/>
            <person name="Gregory B.D."/>
            <person name="Nowacki M."/>
            <person name="Derisi J."/>
            <person name="Roy S.W."/>
            <person name="Marshall W.F."/>
            <person name="Sood P."/>
        </authorList>
    </citation>
    <scope>NUCLEOTIDE SEQUENCE [LARGE SCALE GENOMIC DNA]</scope>
    <source>
        <strain evidence="2">WM001</strain>
    </source>
</reference>
<feature type="coiled-coil region" evidence="1">
    <location>
        <begin position="333"/>
        <end position="370"/>
    </location>
</feature>
<accession>A0A1R2B1S2</accession>
<feature type="coiled-coil region" evidence="1">
    <location>
        <begin position="478"/>
        <end position="523"/>
    </location>
</feature>
<dbReference type="Proteomes" id="UP000187209">
    <property type="component" value="Unassembled WGS sequence"/>
</dbReference>
<evidence type="ECO:0000256" key="1">
    <source>
        <dbReference type="SAM" id="Coils"/>
    </source>
</evidence>
<keyword evidence="1" id="KW-0175">Coiled coil</keyword>
<sequence length="658" mass="76347">MSKRVVISFETKLNSGKNSNQSPKEVSLALPPLREGACQTIPEKHFFIAEDKQLPSKQKNSNGKLCSSVSPVSNDSINKGCKFSNWTSSCKHEKPSKIHEPKIKKTNIPCSEISRLHDKIDSPSLSPHEREKVKTFSMLCDTDEKLSIHQKALNAENLDSVFEKNVKELEIADNEINQTHIKEIISFLKLEISILNKKYTKLDEVYCMDTNILKKKIESQKNKYKQLEIDYKNICEKYEKDNNRYDYLLKKMHDTEKNYKTEIDNYVNKINELNEKSKCTNLEFINTVEYMQKIKSDRKEKEEDDREKDEKIESLIEYNNGLKTQITNLSNVLKNTLMELGEAKKDIELLEIETKELKDSKRDYLALEEKLKFMMINLDFANTNYKELQQSFILFKEKATVTESSLRLKIEKLSPTSPINSSTQSNERSKLRRFSTQATKITENLSQESLQKFSNERSKLRFSTQATKITENLSQESLQKFFKKASNLDDELSNLRHELFKKASNLDDELSNLRHELEKSNKDLAYSRKQLDEKNSLISQIEFKNSDTMAKSIEEADKASILKFVKFLNKQKKITENAFFLIECEECENQIVSSMHMPCENSFQCKKNILTEKNCAKCRGALKKAELSIMTEVIKSFKQKYANEDLALAKTIDQVIGY</sequence>
<dbReference type="AlphaFoldDB" id="A0A1R2B1S2"/>
<gene>
    <name evidence="2" type="ORF">SteCoe_31425</name>
</gene>
<keyword evidence="3" id="KW-1185">Reference proteome</keyword>
<protein>
    <submittedName>
        <fullName evidence="2">Uncharacterized protein</fullName>
    </submittedName>
</protein>
<name>A0A1R2B1S2_9CILI</name>
<evidence type="ECO:0000313" key="2">
    <source>
        <dbReference type="EMBL" id="OMJ70570.1"/>
    </source>
</evidence>
<proteinExistence type="predicted"/>